<name>A0A8H7W6N4_9HELO</name>
<feature type="region of interest" description="Disordered" evidence="9">
    <location>
        <begin position="124"/>
        <end position="145"/>
    </location>
</feature>
<comment type="catalytic activity">
    <reaction evidence="1">
        <text>[E2 ubiquitin-conjugating enzyme]-S-ubiquitinyl-L-cysteine + [acceptor protein]-L-lysine = [E2 ubiquitin-conjugating enzyme]-L-cysteine + [acceptor protein]-N(6)-ubiquitinyl-L-lysine.</text>
        <dbReference type="EC" id="2.3.2.31"/>
    </reaction>
</comment>
<evidence type="ECO:0000256" key="4">
    <source>
        <dbReference type="ARBA" id="ARBA00022723"/>
    </source>
</evidence>
<feature type="region of interest" description="Disordered" evidence="9">
    <location>
        <begin position="150"/>
        <end position="169"/>
    </location>
</feature>
<dbReference type="GO" id="GO:0008270">
    <property type="term" value="F:zinc ion binding"/>
    <property type="evidence" value="ECO:0007669"/>
    <property type="project" value="UniProtKB-KW"/>
</dbReference>
<reference evidence="11" key="1">
    <citation type="submission" date="2021-02" db="EMBL/GenBank/DDBJ databases">
        <title>Genome sequence Cadophora malorum strain M34.</title>
        <authorList>
            <person name="Stefanovic E."/>
            <person name="Vu D."/>
            <person name="Scully C."/>
            <person name="Dijksterhuis J."/>
            <person name="Roader J."/>
            <person name="Houbraken J."/>
        </authorList>
    </citation>
    <scope>NUCLEOTIDE SEQUENCE</scope>
    <source>
        <strain evidence="11">M34</strain>
    </source>
</reference>
<dbReference type="GO" id="GO:0016567">
    <property type="term" value="P:protein ubiquitination"/>
    <property type="evidence" value="ECO:0007669"/>
    <property type="project" value="InterPro"/>
</dbReference>
<keyword evidence="12" id="KW-1185">Reference proteome</keyword>
<feature type="compositionally biased region" description="Polar residues" evidence="9">
    <location>
        <begin position="187"/>
        <end position="226"/>
    </location>
</feature>
<keyword evidence="7" id="KW-0833">Ubl conjugation pathway</keyword>
<dbReference type="InterPro" id="IPR044066">
    <property type="entry name" value="TRIAD_supradom"/>
</dbReference>
<keyword evidence="8" id="KW-0862">Zinc</keyword>
<evidence type="ECO:0000256" key="5">
    <source>
        <dbReference type="ARBA" id="ARBA00022737"/>
    </source>
</evidence>
<dbReference type="Proteomes" id="UP000664132">
    <property type="component" value="Unassembled WGS sequence"/>
</dbReference>
<organism evidence="11 12">
    <name type="scientific">Cadophora malorum</name>
    <dbReference type="NCBI Taxonomy" id="108018"/>
    <lineage>
        <taxon>Eukaryota</taxon>
        <taxon>Fungi</taxon>
        <taxon>Dikarya</taxon>
        <taxon>Ascomycota</taxon>
        <taxon>Pezizomycotina</taxon>
        <taxon>Leotiomycetes</taxon>
        <taxon>Helotiales</taxon>
        <taxon>Ploettnerulaceae</taxon>
        <taxon>Cadophora</taxon>
    </lineage>
</organism>
<dbReference type="GO" id="GO:0061630">
    <property type="term" value="F:ubiquitin protein ligase activity"/>
    <property type="evidence" value="ECO:0007669"/>
    <property type="project" value="UniProtKB-EC"/>
</dbReference>
<dbReference type="InterPro" id="IPR017907">
    <property type="entry name" value="Znf_RING_CS"/>
</dbReference>
<dbReference type="AlphaFoldDB" id="A0A8H7W6N4"/>
<evidence type="ECO:0000256" key="2">
    <source>
        <dbReference type="ARBA" id="ARBA00012251"/>
    </source>
</evidence>
<dbReference type="CDD" id="cd20335">
    <property type="entry name" value="BRcat_RBR"/>
    <property type="match status" value="1"/>
</dbReference>
<evidence type="ECO:0000256" key="1">
    <source>
        <dbReference type="ARBA" id="ARBA00001798"/>
    </source>
</evidence>
<evidence type="ECO:0000313" key="12">
    <source>
        <dbReference type="Proteomes" id="UP000664132"/>
    </source>
</evidence>
<dbReference type="CDD" id="cd22584">
    <property type="entry name" value="Rcat_RBR_unk"/>
    <property type="match status" value="1"/>
</dbReference>
<dbReference type="PROSITE" id="PS00518">
    <property type="entry name" value="ZF_RING_1"/>
    <property type="match status" value="1"/>
</dbReference>
<comment type="caution">
    <text evidence="11">The sequence shown here is derived from an EMBL/GenBank/DDBJ whole genome shotgun (WGS) entry which is preliminary data.</text>
</comment>
<evidence type="ECO:0000313" key="11">
    <source>
        <dbReference type="EMBL" id="KAG4412829.1"/>
    </source>
</evidence>
<proteinExistence type="predicted"/>
<dbReference type="InterPro" id="IPR002867">
    <property type="entry name" value="IBR_dom"/>
</dbReference>
<gene>
    <name evidence="11" type="ORF">IFR04_014037</name>
</gene>
<feature type="domain" description="RING-type" evidence="10">
    <location>
        <begin position="492"/>
        <end position="685"/>
    </location>
</feature>
<evidence type="ECO:0000256" key="6">
    <source>
        <dbReference type="ARBA" id="ARBA00022771"/>
    </source>
</evidence>
<feature type="region of interest" description="Disordered" evidence="9">
    <location>
        <begin position="375"/>
        <end position="394"/>
    </location>
</feature>
<keyword evidence="3" id="KW-0808">Transferase</keyword>
<evidence type="ECO:0000256" key="9">
    <source>
        <dbReference type="SAM" id="MobiDB-lite"/>
    </source>
</evidence>
<dbReference type="Gene3D" id="1.20.120.1750">
    <property type="match status" value="1"/>
</dbReference>
<dbReference type="Pfam" id="PF01485">
    <property type="entry name" value="IBR"/>
    <property type="match status" value="1"/>
</dbReference>
<keyword evidence="6" id="KW-0863">Zinc-finger</keyword>
<sequence>MASRAPVGVYDDIDDATSAAILEVQIRDIIEFTTEAIRVNNGSSSNEPSEWEVALKLHREELERGLSTIRDRHVSHILARAVMIDANANNSAISAAIAQERLAESDRAVALRLAGLPVPPPIQQALAGLGTPTPPQTPSSAGLPPRLLQVIGTVPTPPQTPQGQTAPVSWPIRASNSQRNHQGHPAASQSRQSDESTFPGTQPAQANVSSGDLSNTFMDTNSTLNNPIDRPKPPAFVAPGTRLPPPASSLPTFAPAEKFNPWSLAPAKKKTAINPAEVSPSPRPSLNGPSRLCIDDASSTSGSAVNTTNSTPACSSRVNQAYNPEKVPIKPQNIIQTDSLTESNLPFTDIPAAGLPAPDERPSTVSTTVINIPIASGQPDMKPQSTTSTANGTCTMSNIHKRKIGGEADDLTLAKRLDMGDLKGITTGTKRHQEDDVDFDQSSSKRLDTGVGKFIDLTKEHPIASTSVEGEEGTNGLAKDNRTADAFESGTRLKGCVSCADEFEPAYISQMPCKHDYCHFCVQRVVINALVDEALYPPRCCKQPFDMDSMRKALIPELISGFNEKKAEFETTDRTYCSNPTCSAFLYPVNITGDKAACPMCFTKTCIICKGPVHNGDCPQDAATQQVLALANTEGWKRCGNCKRMIELKHGCNHITCACRAEWCYICGVPWKNCGCQIWEENRLLERANGIAARNPQPAGPARQNQVAAIARAVIENHECDHDEWERVDGEWECDECGDELPYFIWRCTQCDIDACSRCRYNVL</sequence>
<evidence type="ECO:0000256" key="8">
    <source>
        <dbReference type="ARBA" id="ARBA00022833"/>
    </source>
</evidence>
<dbReference type="PROSITE" id="PS51873">
    <property type="entry name" value="TRIAD"/>
    <property type="match status" value="1"/>
</dbReference>
<dbReference type="EMBL" id="JAFJYH010000351">
    <property type="protein sequence ID" value="KAG4412829.1"/>
    <property type="molecule type" value="Genomic_DNA"/>
</dbReference>
<feature type="compositionally biased region" description="Polar residues" evidence="9">
    <location>
        <begin position="383"/>
        <end position="394"/>
    </location>
</feature>
<accession>A0A8H7W6N4</accession>
<evidence type="ECO:0000256" key="7">
    <source>
        <dbReference type="ARBA" id="ARBA00022786"/>
    </source>
</evidence>
<protein>
    <recommendedName>
        <fullName evidence="2">RBR-type E3 ubiquitin transferase</fullName>
        <ecNumber evidence="2">2.3.2.31</ecNumber>
    </recommendedName>
</protein>
<keyword evidence="5" id="KW-0677">Repeat</keyword>
<dbReference type="InterPro" id="IPR031127">
    <property type="entry name" value="E3_UB_ligase_RBR"/>
</dbReference>
<dbReference type="SUPFAM" id="SSF57850">
    <property type="entry name" value="RING/U-box"/>
    <property type="match status" value="1"/>
</dbReference>
<dbReference type="OrthoDB" id="10009520at2759"/>
<keyword evidence="4" id="KW-0479">Metal-binding</keyword>
<evidence type="ECO:0000259" key="10">
    <source>
        <dbReference type="PROSITE" id="PS51873"/>
    </source>
</evidence>
<evidence type="ECO:0000256" key="3">
    <source>
        <dbReference type="ARBA" id="ARBA00022679"/>
    </source>
</evidence>
<dbReference type="PANTHER" id="PTHR11685">
    <property type="entry name" value="RBR FAMILY RING FINGER AND IBR DOMAIN-CONTAINING"/>
    <property type="match status" value="1"/>
</dbReference>
<feature type="region of interest" description="Disordered" evidence="9">
    <location>
        <begin position="175"/>
        <end position="231"/>
    </location>
</feature>
<dbReference type="EC" id="2.3.2.31" evidence="2"/>